<protein>
    <submittedName>
        <fullName evidence="4">Uncharacterized protein</fullName>
    </submittedName>
</protein>
<feature type="compositionally biased region" description="Basic and acidic residues" evidence="2">
    <location>
        <begin position="538"/>
        <end position="551"/>
    </location>
</feature>
<feature type="region of interest" description="Disordered" evidence="2">
    <location>
        <begin position="1771"/>
        <end position="1813"/>
    </location>
</feature>
<feature type="compositionally biased region" description="Low complexity" evidence="2">
    <location>
        <begin position="1773"/>
        <end position="1786"/>
    </location>
</feature>
<dbReference type="OrthoDB" id="5873432at2759"/>
<evidence type="ECO:0000256" key="3">
    <source>
        <dbReference type="SAM" id="SignalP"/>
    </source>
</evidence>
<accession>A0A6V7UIC2</accession>
<feature type="compositionally biased region" description="Polar residues" evidence="2">
    <location>
        <begin position="1347"/>
        <end position="1357"/>
    </location>
</feature>
<reference evidence="4 5" key="1">
    <citation type="submission" date="2020-08" db="EMBL/GenBank/DDBJ databases">
        <authorList>
            <person name="Koutsovoulos G."/>
            <person name="Danchin GJ E."/>
        </authorList>
    </citation>
    <scope>NUCLEOTIDE SEQUENCE [LARGE SCALE GENOMIC DNA]</scope>
</reference>
<organism evidence="4 5">
    <name type="scientific">Meloidogyne enterolobii</name>
    <name type="common">Root-knot nematode worm</name>
    <name type="synonym">Meloidogyne mayaguensis</name>
    <dbReference type="NCBI Taxonomy" id="390850"/>
    <lineage>
        <taxon>Eukaryota</taxon>
        <taxon>Metazoa</taxon>
        <taxon>Ecdysozoa</taxon>
        <taxon>Nematoda</taxon>
        <taxon>Chromadorea</taxon>
        <taxon>Rhabditida</taxon>
        <taxon>Tylenchina</taxon>
        <taxon>Tylenchomorpha</taxon>
        <taxon>Tylenchoidea</taxon>
        <taxon>Meloidogynidae</taxon>
        <taxon>Meloidogyninae</taxon>
        <taxon>Meloidogyne</taxon>
    </lineage>
</organism>
<sequence length="1928" mass="221312">MIKLFIRIFLFPLLILFFEFIKVEALASVLISSPFDNFRIECPQTSGAQRLAIRMVESQGQKRQDTVFVLSCQQIGELYPWLEIPEELADQEHEECHYTQQFDILLDKQMNWTCSEREYLAGIARLSDTRIQLECCKLRTRNEGNCVEYDYEKPAGSGARVEIEYQGKLINALAVYGDLIRVRFCDLSPRPIEDIMAETTKTTPTIAIAHAVTSNGNSGFPLRPPTNSVGFSQRIEVPSLLNDPRTIAKQRAIALQNQLSSSPNVPPLINEELPPANLADGVDEAFSIDGAQQHTEREKFNQEIKQNIENRNNVQVVEQHVEAVQQQVQDVHPQTVEPIQSQVQTVTQQAKINNEEVQKERHQVQAVQEQSHAAYPEAVQQRTEIKVQDKNIRDKDIEQQTTLKPVITVESMLEMSPINVKKSAKPEQPSITPEGQEQQNTERNKNAESASPRIKVYGHNPFKTIQFGRILQAVGERKKELAVKILRHHKNPPDHVQSLEYGREQKHDDKTLDERPKHEQQKLEKQQKNEQSQQGKIQNEKQVIEQEKQRNEQQTLLEQSKHKIEEQYEKQQTHQENEKTQQENQQNNNGQTKEGPKQHHSEQQDEQKQEEKHEEKQEQKQHQETQQIKEEEQNRKEKQTPQHLENSISKAIAAKKQIYEPIKSNLLLRRKGMREHTFTLTPPRPVDVSAGISSNGVEDRERAELTIQRRVDAIRAVEKRLQVKTIQIPREEGVEMERISSADAADSNNTTENIIAAKQSDWENNSETMDQISPKISNGDSGDGEAMHRILFGEPVQITPKSVSSKFKEANVSQALEQVKTLEQDLNKIENKQPKTETINLSSFPNVLETTQSPAAIWWEPMVVNTEQKQQNQKAFLPTENRPNNNRKQVNDQLDFATVTASASLDNEANETTPLPFTIPADGPVAQEVRENALLAQKRVEALPKNKLRIFSINYGNPGWRKLISEISNEGKMEESDNENNVANTTLSENMNETNTSTSEINEHNSEANLNKENTTNEVLSLRKSLPIYTLEWEKDNKQHQQHRNIQLALSDNKTVSPAQQSVETLFPTQLESGNIDNLSLNESKFGENTRANSSKSNSKDRNKKLLPPPTSEEFADVMLREIDDQEKVPFSFSPHNATNTTTIPQLNFPRQFDDAKTSKRKAHVEENNDGNLADYYVDEINSENNTHAFLSRRSTTIGTENQILVDGVKIFKNETTGEINEKQGEKKKRKSRKKKKLIEGIEENNRLIPPTTSLATSEKLPPLDAFPSPPPLDSRGKLAILAAASSKQFAQLPPSSPQTLIKQQQQKKFQNIDYKRELEQRLGSEHKTAETLAIELAKASKDSNNQEHPTLNTPEENNNKKNVSKKHKNRRKQQQQEQQQENKHEGREENVEQKDESQQQHKQIKEYRSQQFAALIATTSRPMRMGVDYEVADDEGNVEREITNYQTTITQFPKTRTTRLPLFKRRQLDRIALEVFGPSAFDPSIEHPQIDVTLLSRRPLNQQFRHKRPPTRLEGPVETSTGMMGLPDEETDISPFDAERAQLLERLRHNHKNRQEEHIETFDDTETTQHEAVNKHYNTRKDENLNRNTKENQHQNNFENSFNHETTISLPNFENRNQNFIQKNFGNHGHFERVESRFEKASPFDDRHEEEHFEDEEEPRTMASKNAEIRRKPSLTSVPFIPPTTNFKDEEISSINNEAAVKRSIASLQVKKDGSPLFSPKDNKPMMKMPSENIEKMIQIDERNDISTSETQSLEDILVPMDMNETTKNYLEETTQPPTETTEQTTKQKEKQNKNLNKHKNKQNINTEGSGNNYWRFFAEPNIYRTTTEFPLEQQQEEETQFYNADKYFHLPNRRQNNKQRENENVLTFCTKASAIRDSSNLPIACAGEDGQIWQPQRCPPGTGCMPAADSAFHICCPVGIASISRR</sequence>
<comment type="caution">
    <text evidence="4">The sequence shown here is derived from an EMBL/GenBank/DDBJ whole genome shotgun (WGS) entry which is preliminary data.</text>
</comment>
<gene>
    <name evidence="4" type="ORF">MENT_LOCUS12357</name>
</gene>
<feature type="region of interest" description="Disordered" evidence="2">
    <location>
        <begin position="1253"/>
        <end position="1272"/>
    </location>
</feature>
<feature type="region of interest" description="Disordered" evidence="2">
    <location>
        <begin position="1508"/>
        <end position="1529"/>
    </location>
</feature>
<evidence type="ECO:0000256" key="2">
    <source>
        <dbReference type="SAM" id="MobiDB-lite"/>
    </source>
</evidence>
<feature type="compositionally biased region" description="Basic and acidic residues" evidence="2">
    <location>
        <begin position="594"/>
        <end position="640"/>
    </location>
</feature>
<keyword evidence="1" id="KW-0175">Coiled coil</keyword>
<feature type="compositionally biased region" description="Polar residues" evidence="2">
    <location>
        <begin position="429"/>
        <end position="439"/>
    </location>
</feature>
<feature type="chain" id="PRO_5028213717" evidence="3">
    <location>
        <begin position="26"/>
        <end position="1928"/>
    </location>
</feature>
<name>A0A6V7UIC2_MELEN</name>
<feature type="compositionally biased region" description="Basic residues" evidence="2">
    <location>
        <begin position="1363"/>
        <end position="1374"/>
    </location>
</feature>
<proteinExistence type="predicted"/>
<feature type="compositionally biased region" description="Basic and acidic residues" evidence="2">
    <location>
        <begin position="559"/>
        <end position="581"/>
    </location>
</feature>
<dbReference type="EMBL" id="CAJEWN010000063">
    <property type="protein sequence ID" value="CAD2156729.1"/>
    <property type="molecule type" value="Genomic_DNA"/>
</dbReference>
<feature type="compositionally biased region" description="Basic and acidic residues" evidence="2">
    <location>
        <begin position="1643"/>
        <end position="1652"/>
    </location>
</feature>
<feature type="region of interest" description="Disordered" evidence="2">
    <location>
        <begin position="420"/>
        <end position="457"/>
    </location>
</feature>
<evidence type="ECO:0000313" key="4">
    <source>
        <dbReference type="EMBL" id="CAD2156729.1"/>
    </source>
</evidence>
<feature type="region of interest" description="Disordered" evidence="2">
    <location>
        <begin position="1079"/>
        <end position="1112"/>
    </location>
</feature>
<feature type="region of interest" description="Disordered" evidence="2">
    <location>
        <begin position="1339"/>
        <end position="1406"/>
    </location>
</feature>
<feature type="compositionally biased region" description="Basic and acidic residues" evidence="2">
    <location>
        <begin position="501"/>
        <end position="528"/>
    </location>
</feature>
<feature type="compositionally biased region" description="Basic and acidic residues" evidence="2">
    <location>
        <begin position="1381"/>
        <end position="1406"/>
    </location>
</feature>
<feature type="signal peptide" evidence="3">
    <location>
        <begin position="1"/>
        <end position="25"/>
    </location>
</feature>
<evidence type="ECO:0000256" key="1">
    <source>
        <dbReference type="SAM" id="Coils"/>
    </source>
</evidence>
<evidence type="ECO:0000313" key="5">
    <source>
        <dbReference type="Proteomes" id="UP000580250"/>
    </source>
</evidence>
<feature type="region of interest" description="Disordered" evidence="2">
    <location>
        <begin position="486"/>
        <end position="656"/>
    </location>
</feature>
<dbReference type="Proteomes" id="UP000580250">
    <property type="component" value="Unassembled WGS sequence"/>
</dbReference>
<keyword evidence="3" id="KW-0732">Signal</keyword>
<feature type="region of interest" description="Disordered" evidence="2">
    <location>
        <begin position="1643"/>
        <end position="1690"/>
    </location>
</feature>
<feature type="coiled-coil region" evidence="1">
    <location>
        <begin position="805"/>
        <end position="832"/>
    </location>
</feature>
<feature type="compositionally biased region" description="Low complexity" evidence="2">
    <location>
        <begin position="582"/>
        <end position="593"/>
    </location>
</feature>